<name>A0AAD2CYB7_EUPCR</name>
<reference evidence="2" key="1">
    <citation type="submission" date="2023-07" db="EMBL/GenBank/DDBJ databases">
        <authorList>
            <consortium name="AG Swart"/>
            <person name="Singh M."/>
            <person name="Singh A."/>
            <person name="Seah K."/>
            <person name="Emmerich C."/>
        </authorList>
    </citation>
    <scope>NUCLEOTIDE SEQUENCE</scope>
    <source>
        <strain evidence="2">DP1</strain>
    </source>
</reference>
<dbReference type="Proteomes" id="UP001295684">
    <property type="component" value="Unassembled WGS sequence"/>
</dbReference>
<evidence type="ECO:0000313" key="3">
    <source>
        <dbReference type="Proteomes" id="UP001295684"/>
    </source>
</evidence>
<evidence type="ECO:0000256" key="1">
    <source>
        <dbReference type="SAM" id="MobiDB-lite"/>
    </source>
</evidence>
<feature type="region of interest" description="Disordered" evidence="1">
    <location>
        <begin position="89"/>
        <end position="112"/>
    </location>
</feature>
<dbReference type="AlphaFoldDB" id="A0AAD2CYB7"/>
<dbReference type="EMBL" id="CAMPGE010015280">
    <property type="protein sequence ID" value="CAI2373912.1"/>
    <property type="molecule type" value="Genomic_DNA"/>
</dbReference>
<sequence length="296" mass="34714">MENQYFFKAEESPEIFTFQEDSVFLGRKDSINIDFSSQFKIQPEEPNFHSFPQVPIQSLEVPQEVKDQAWMTQKAPAEMATPIDIYEETKEQSVVPDKNDISSQESPAKKSKKGKTTDFAYLLERKSFRMMRKYYKEKFEFDIEDPDYKKKLPKMSAEEINTLVSGFMQKELGQILLCLLTESDYNRIRDALKTIIFCDRHKKKEDISEGLDFVPLRNVLHKYNTRNLIEFLSDASNSFLYTHFFLKDGKKSANEQSDNDAGKLLSRMRHLMKESLNYLPSEINEIFESIYASIFE</sequence>
<organism evidence="2 3">
    <name type="scientific">Euplotes crassus</name>
    <dbReference type="NCBI Taxonomy" id="5936"/>
    <lineage>
        <taxon>Eukaryota</taxon>
        <taxon>Sar</taxon>
        <taxon>Alveolata</taxon>
        <taxon>Ciliophora</taxon>
        <taxon>Intramacronucleata</taxon>
        <taxon>Spirotrichea</taxon>
        <taxon>Hypotrichia</taxon>
        <taxon>Euplotida</taxon>
        <taxon>Euplotidae</taxon>
        <taxon>Moneuplotes</taxon>
    </lineage>
</organism>
<comment type="caution">
    <text evidence="2">The sequence shown here is derived from an EMBL/GenBank/DDBJ whole genome shotgun (WGS) entry which is preliminary data.</text>
</comment>
<protein>
    <submittedName>
        <fullName evidence="2">Uncharacterized protein</fullName>
    </submittedName>
</protein>
<keyword evidence="3" id="KW-1185">Reference proteome</keyword>
<evidence type="ECO:0000313" key="2">
    <source>
        <dbReference type="EMBL" id="CAI2373912.1"/>
    </source>
</evidence>
<accession>A0AAD2CYB7</accession>
<gene>
    <name evidence="2" type="ORF">ECRASSUSDP1_LOCUS15261</name>
</gene>
<proteinExistence type="predicted"/>